<keyword evidence="2" id="KW-1185">Reference proteome</keyword>
<dbReference type="RefSeq" id="WP_137097406.1">
    <property type="nucleotide sequence ID" value="NZ_SWMS01000049.1"/>
</dbReference>
<name>A0ABY2RUG8_9PSEU</name>
<comment type="caution">
    <text evidence="1">The sequence shown here is derived from an EMBL/GenBank/DDBJ whole genome shotgun (WGS) entry which is preliminary data.</text>
</comment>
<dbReference type="EMBL" id="SWMS01000049">
    <property type="protein sequence ID" value="TKG58877.1"/>
    <property type="molecule type" value="Genomic_DNA"/>
</dbReference>
<proteinExistence type="predicted"/>
<sequence length="138" mass="15572">MNTLVEFLQARLAEDERVLRAAEGGHWEVSTIDGSSEIRETVTRLGVVYSFSGGCTDPDTAEHIVRHDPVHVLRDIESKRRIIDEHPLDSNALHEPLCRTCASGTNDGDLEGEWPCPTLRLLALPYADHPDYQEEWRP</sequence>
<dbReference type="InterPro" id="IPR046193">
    <property type="entry name" value="DUF6221"/>
</dbReference>
<reference evidence="1 2" key="1">
    <citation type="journal article" date="2015" name="Antonie Van Leeuwenhoek">
        <title>Prauserella endophytica sp. nov., an endophytic actinobacterium isolated from Tamarix taklamakanensis.</title>
        <authorList>
            <person name="Liu J.M."/>
            <person name="Habden X."/>
            <person name="Guo L."/>
            <person name="Tuo L."/>
            <person name="Jiang Z.K."/>
            <person name="Liu S.W."/>
            <person name="Liu X.F."/>
            <person name="Chen L."/>
            <person name="Li R.F."/>
            <person name="Zhang Y.Q."/>
            <person name="Sun C.H."/>
        </authorList>
    </citation>
    <scope>NUCLEOTIDE SEQUENCE [LARGE SCALE GENOMIC DNA]</scope>
    <source>
        <strain evidence="1 2">CGMCC 4.7182</strain>
    </source>
</reference>
<organism evidence="1 2">
    <name type="scientific">Prauserella endophytica</name>
    <dbReference type="NCBI Taxonomy" id="1592324"/>
    <lineage>
        <taxon>Bacteria</taxon>
        <taxon>Bacillati</taxon>
        <taxon>Actinomycetota</taxon>
        <taxon>Actinomycetes</taxon>
        <taxon>Pseudonocardiales</taxon>
        <taxon>Pseudonocardiaceae</taxon>
        <taxon>Prauserella</taxon>
        <taxon>Prauserella coralliicola group</taxon>
    </lineage>
</organism>
<accession>A0ABY2RUG8</accession>
<evidence type="ECO:0000313" key="1">
    <source>
        <dbReference type="EMBL" id="TKG58877.1"/>
    </source>
</evidence>
<evidence type="ECO:0000313" key="2">
    <source>
        <dbReference type="Proteomes" id="UP000309992"/>
    </source>
</evidence>
<dbReference type="Proteomes" id="UP000309992">
    <property type="component" value="Unassembled WGS sequence"/>
</dbReference>
<protein>
    <submittedName>
        <fullName evidence="1">Uncharacterized protein</fullName>
    </submittedName>
</protein>
<gene>
    <name evidence="1" type="ORF">FCN18_37310</name>
</gene>
<dbReference type="Pfam" id="PF19730">
    <property type="entry name" value="DUF6221"/>
    <property type="match status" value="1"/>
</dbReference>